<name>A0ABX1FQU4_9PSEU</name>
<dbReference type="EMBL" id="VSRL01000159">
    <property type="protein sequence ID" value="NKE61189.1"/>
    <property type="molecule type" value="Genomic_DNA"/>
</dbReference>
<accession>A0ABX1FQU4</accession>
<reference evidence="1 2" key="1">
    <citation type="submission" date="2019-08" db="EMBL/GenBank/DDBJ databases">
        <title>Lentzea from Indian Himalayas.</title>
        <authorList>
            <person name="Mandal S."/>
            <person name="Mallick Gupta A."/>
            <person name="Maiti P.K."/>
            <person name="Sarkar J."/>
            <person name="Mandal S."/>
        </authorList>
    </citation>
    <scope>NUCLEOTIDE SEQUENCE [LARGE SCALE GENOMIC DNA]</scope>
    <source>
        <strain evidence="1 2">PSKA42</strain>
    </source>
</reference>
<dbReference type="Proteomes" id="UP001515943">
    <property type="component" value="Unassembled WGS sequence"/>
</dbReference>
<keyword evidence="2" id="KW-1185">Reference proteome</keyword>
<evidence type="ECO:0000313" key="1">
    <source>
        <dbReference type="EMBL" id="NKE61189.1"/>
    </source>
</evidence>
<evidence type="ECO:0008006" key="3">
    <source>
        <dbReference type="Google" id="ProtNLM"/>
    </source>
</evidence>
<proteinExistence type="predicted"/>
<organism evidence="1 2">
    <name type="scientific">Lentzea indica</name>
    <dbReference type="NCBI Taxonomy" id="2604800"/>
    <lineage>
        <taxon>Bacteria</taxon>
        <taxon>Bacillati</taxon>
        <taxon>Actinomycetota</taxon>
        <taxon>Actinomycetes</taxon>
        <taxon>Pseudonocardiales</taxon>
        <taxon>Pseudonocardiaceae</taxon>
        <taxon>Lentzea</taxon>
    </lineage>
</organism>
<sequence>MGDDGLHMDTASTAAAMDRIANAGQTMTGDWRTVSAEITSLGGQLGRGDLGAAFLAGYGELAAQVASDAEQRCQVPGLLADAGNACVDSYRSADAAGAGVISAVDPSVSRLG</sequence>
<gene>
    <name evidence="1" type="ORF">FXN61_32215</name>
</gene>
<dbReference type="RefSeq" id="WP_167977840.1">
    <property type="nucleotide sequence ID" value="NZ_VSRL01000159.1"/>
</dbReference>
<evidence type="ECO:0000313" key="2">
    <source>
        <dbReference type="Proteomes" id="UP001515943"/>
    </source>
</evidence>
<protein>
    <recommendedName>
        <fullName evidence="3">Excreted virulence factor EspC, type VII ESX diderm</fullName>
    </recommendedName>
</protein>
<comment type="caution">
    <text evidence="1">The sequence shown here is derived from an EMBL/GenBank/DDBJ whole genome shotgun (WGS) entry which is preliminary data.</text>
</comment>